<organism evidence="2 3">
    <name type="scientific">Polarella glacialis</name>
    <name type="common">Dinoflagellate</name>
    <dbReference type="NCBI Taxonomy" id="89957"/>
    <lineage>
        <taxon>Eukaryota</taxon>
        <taxon>Sar</taxon>
        <taxon>Alveolata</taxon>
        <taxon>Dinophyceae</taxon>
        <taxon>Suessiales</taxon>
        <taxon>Suessiaceae</taxon>
        <taxon>Polarella</taxon>
    </lineage>
</organism>
<reference evidence="2" key="1">
    <citation type="submission" date="2021-02" db="EMBL/GenBank/DDBJ databases">
        <authorList>
            <person name="Dougan E. K."/>
            <person name="Rhodes N."/>
            <person name="Thang M."/>
            <person name="Chan C."/>
        </authorList>
    </citation>
    <scope>NUCLEOTIDE SEQUENCE</scope>
</reference>
<feature type="compositionally biased region" description="Basic and acidic residues" evidence="1">
    <location>
        <begin position="77"/>
        <end position="90"/>
    </location>
</feature>
<dbReference type="AlphaFoldDB" id="A0A813IVI3"/>
<comment type="caution">
    <text evidence="2">The sequence shown here is derived from an EMBL/GenBank/DDBJ whole genome shotgun (WGS) entry which is preliminary data.</text>
</comment>
<feature type="region of interest" description="Disordered" evidence="1">
    <location>
        <begin position="17"/>
        <end position="90"/>
    </location>
</feature>
<dbReference type="EMBL" id="CAJNNW010015051">
    <property type="protein sequence ID" value="CAE8657277.1"/>
    <property type="molecule type" value="Genomic_DNA"/>
</dbReference>
<protein>
    <submittedName>
        <fullName evidence="2">Uncharacterized protein</fullName>
    </submittedName>
</protein>
<accession>A0A813IVI3</accession>
<feature type="compositionally biased region" description="Low complexity" evidence="1">
    <location>
        <begin position="23"/>
        <end position="32"/>
    </location>
</feature>
<proteinExistence type="predicted"/>
<evidence type="ECO:0000313" key="3">
    <source>
        <dbReference type="Proteomes" id="UP000626109"/>
    </source>
</evidence>
<name>A0A813IVI3_POLGL</name>
<gene>
    <name evidence="2" type="ORF">PGLA2088_LOCUS12724</name>
</gene>
<evidence type="ECO:0000256" key="1">
    <source>
        <dbReference type="SAM" id="MobiDB-lite"/>
    </source>
</evidence>
<sequence>MDRSSFDVKAWKVAMLDSTPEEASSSAAAMDSMKQKPTSFLQRSAARDPPASSEVAQTEKQLVQSKLKLHGPQQNRARAESEFEETRDKLKEKDASLAALKAKKATMEAEAEQKDRVLEQSQAALSNQLGLEAAQVGLTTPPPMNLAEVQSSVSIASLQERSKLQV</sequence>
<dbReference type="Proteomes" id="UP000626109">
    <property type="component" value="Unassembled WGS sequence"/>
</dbReference>
<evidence type="ECO:0000313" key="2">
    <source>
        <dbReference type="EMBL" id="CAE8657277.1"/>
    </source>
</evidence>
<feature type="compositionally biased region" description="Polar residues" evidence="1">
    <location>
        <begin position="54"/>
        <end position="64"/>
    </location>
</feature>